<dbReference type="PIRSF" id="PIRSF028408">
    <property type="entry name" value="UCP028408"/>
    <property type="match status" value="1"/>
</dbReference>
<keyword evidence="4" id="KW-1185">Reference proteome</keyword>
<dbReference type="RefSeq" id="WP_009359095.1">
    <property type="nucleotide sequence ID" value="NZ_AOFD01000059.1"/>
</dbReference>
<reference evidence="4" key="1">
    <citation type="journal article" date="2013" name="Genome Announc.">
        <title>Draft Genome Sequence of the 2-Chloro-4-Nitrophenol-Degrading Bacterium Arthrobacter sp. Strain SJCon.</title>
        <authorList>
            <person name="Vikram S."/>
            <person name="Kumar S."/>
            <person name="Vaidya B."/>
            <person name="Pinnaka A.K."/>
            <person name="Raghava G.P."/>
        </authorList>
    </citation>
    <scope>NUCLEOTIDE SEQUENCE [LARGE SCALE GENOMIC DNA]</scope>
    <source>
        <strain evidence="4">SJCon</strain>
    </source>
</reference>
<name>L8TKH8_9MICC</name>
<dbReference type="InterPro" id="IPR024534">
    <property type="entry name" value="JetD_C"/>
</dbReference>
<evidence type="ECO:0000313" key="4">
    <source>
        <dbReference type="Proteomes" id="UP000011189"/>
    </source>
</evidence>
<sequence>MPVTPAWAAALALKKYNRHVGSWAVGDDASLPFAIPLHPPTEAQALASVSAAVDWAKSWEGTADVLWTERRWASLGQQRIPDRVQLDTPVAVAAFAGKTTHWQRAFSRATSLLDSVPLPHTDRFATAVARSVEELAALAPEDFTRLFGVLEWLRVHPASGLYIRQLPIRGVDTKWVQKYRPLVTRLHEAATGESGLGLADKPDLVRVRFLDPALAPGGLADLAAPVTELAAMDLSPEVVYVFENLESVLAMPPLPGAVVVHGSGYAVDRLARIPWIRDLGVVYWGDLDSHGFGILNRLRAQGIALSAALMDLDTLEKFKDLWGHEPKPAVGTMQHLLPEELAVVEQLATRGNVRLEQERIDWTTAMTVLISTRR</sequence>
<dbReference type="Pfam" id="PF11795">
    <property type="entry name" value="DUF3322"/>
    <property type="match status" value="1"/>
</dbReference>
<evidence type="ECO:0008006" key="5">
    <source>
        <dbReference type="Google" id="ProtNLM"/>
    </source>
</evidence>
<gene>
    <name evidence="3" type="ORF">G205_19793</name>
</gene>
<evidence type="ECO:0000313" key="3">
    <source>
        <dbReference type="EMBL" id="ELT43222.1"/>
    </source>
</evidence>
<dbReference type="InterPro" id="IPR024537">
    <property type="entry name" value="DUF3322"/>
</dbReference>
<accession>L8TKH8</accession>
<evidence type="ECO:0000259" key="1">
    <source>
        <dbReference type="Pfam" id="PF09983"/>
    </source>
</evidence>
<dbReference type="InterPro" id="IPR014544">
    <property type="entry name" value="UCP028408"/>
</dbReference>
<dbReference type="Pfam" id="PF09983">
    <property type="entry name" value="JetD_C"/>
    <property type="match status" value="1"/>
</dbReference>
<dbReference type="EMBL" id="AOFD01000059">
    <property type="protein sequence ID" value="ELT43222.1"/>
    <property type="molecule type" value="Genomic_DNA"/>
</dbReference>
<feature type="domain" description="DUF3322" evidence="2">
    <location>
        <begin position="6"/>
        <end position="186"/>
    </location>
</feature>
<dbReference type="PATRIC" id="fig|683150.5.peg.3884"/>
<proteinExistence type="predicted"/>
<feature type="domain" description="Wadjet protein JetD C-terminal" evidence="1">
    <location>
        <begin position="197"/>
        <end position="367"/>
    </location>
</feature>
<dbReference type="AlphaFoldDB" id="L8TKH8"/>
<dbReference type="Proteomes" id="UP000011189">
    <property type="component" value="Unassembled WGS sequence"/>
</dbReference>
<comment type="caution">
    <text evidence="3">The sequence shown here is derived from an EMBL/GenBank/DDBJ whole genome shotgun (WGS) entry which is preliminary data.</text>
</comment>
<organism evidence="3 4">
    <name type="scientific">Arthrobacter nitrophenolicus</name>
    <dbReference type="NCBI Taxonomy" id="683150"/>
    <lineage>
        <taxon>Bacteria</taxon>
        <taxon>Bacillati</taxon>
        <taxon>Actinomycetota</taxon>
        <taxon>Actinomycetes</taxon>
        <taxon>Micrococcales</taxon>
        <taxon>Micrococcaceae</taxon>
        <taxon>Arthrobacter</taxon>
    </lineage>
</organism>
<protein>
    <recommendedName>
        <fullName evidence="5">DUF3322 and DUF2220 domain-containing protein</fullName>
    </recommendedName>
</protein>
<evidence type="ECO:0000259" key="2">
    <source>
        <dbReference type="Pfam" id="PF11795"/>
    </source>
</evidence>